<keyword evidence="4" id="KW-0445">Lipid transport</keyword>
<dbReference type="Pfam" id="PF22691">
    <property type="entry name" value="Thiolase_C_1"/>
    <property type="match status" value="1"/>
</dbReference>
<dbReference type="Proteomes" id="UP000305546">
    <property type="component" value="Unassembled WGS sequence"/>
</dbReference>
<dbReference type="PROSITE" id="PS00737">
    <property type="entry name" value="THIOLASE_2"/>
    <property type="match status" value="1"/>
</dbReference>
<dbReference type="GO" id="GO:0016747">
    <property type="term" value="F:acyltransferase activity, transferring groups other than amino-acyl groups"/>
    <property type="evidence" value="ECO:0007669"/>
    <property type="project" value="InterPro"/>
</dbReference>
<dbReference type="PANTHER" id="PTHR42870:SF1">
    <property type="entry name" value="NON-SPECIFIC LIPID-TRANSFER PROTEIN-LIKE 2"/>
    <property type="match status" value="1"/>
</dbReference>
<keyword evidence="5" id="KW-0446">Lipid-binding</keyword>
<keyword evidence="2" id="KW-0813">Transport</keyword>
<dbReference type="InterPro" id="IPR020616">
    <property type="entry name" value="Thiolase_N"/>
</dbReference>
<evidence type="ECO:0000256" key="3">
    <source>
        <dbReference type="ARBA" id="ARBA00022679"/>
    </source>
</evidence>
<feature type="domain" description="Thiolase N-terminal" evidence="7">
    <location>
        <begin position="8"/>
        <end position="215"/>
    </location>
</feature>
<reference evidence="9 10" key="1">
    <citation type="submission" date="2019-06" db="EMBL/GenBank/DDBJ databases">
        <title>Amycolatopsis alkalitolerans sp. nov., isolated from Gastrodia elata Blume.</title>
        <authorList>
            <person name="Narsing Rao M.P."/>
            <person name="Li W.J."/>
        </authorList>
    </citation>
    <scope>NUCLEOTIDE SEQUENCE [LARGE SCALE GENOMIC DNA]</scope>
    <source>
        <strain evidence="9 10">SYSUP0005</strain>
    </source>
</reference>
<feature type="domain" description="Thiolase C-terminal" evidence="8">
    <location>
        <begin position="290"/>
        <end position="406"/>
    </location>
</feature>
<comment type="caution">
    <text evidence="9">The sequence shown here is derived from an EMBL/GenBank/DDBJ whole genome shotgun (WGS) entry which is preliminary data.</text>
</comment>
<dbReference type="CDD" id="cd00829">
    <property type="entry name" value="SCP-x_thiolase"/>
    <property type="match status" value="1"/>
</dbReference>
<dbReference type="Pfam" id="PF00108">
    <property type="entry name" value="Thiolase_N"/>
    <property type="match status" value="1"/>
</dbReference>
<organism evidence="9 10">
    <name type="scientific">Amycolatopsis alkalitolerans</name>
    <dbReference type="NCBI Taxonomy" id="2547244"/>
    <lineage>
        <taxon>Bacteria</taxon>
        <taxon>Bacillati</taxon>
        <taxon>Actinomycetota</taxon>
        <taxon>Actinomycetes</taxon>
        <taxon>Pseudonocardiales</taxon>
        <taxon>Pseudonocardiaceae</taxon>
        <taxon>Amycolatopsis</taxon>
    </lineage>
</organism>
<dbReference type="AlphaFoldDB" id="A0A5C4M4S4"/>
<name>A0A5C4M4S4_9PSEU</name>
<evidence type="ECO:0000313" key="9">
    <source>
        <dbReference type="EMBL" id="TNC26415.1"/>
    </source>
</evidence>
<evidence type="ECO:0000256" key="5">
    <source>
        <dbReference type="ARBA" id="ARBA00023121"/>
    </source>
</evidence>
<dbReference type="EC" id="2.3.1.176" evidence="1"/>
<evidence type="ECO:0000313" key="10">
    <source>
        <dbReference type="Proteomes" id="UP000305546"/>
    </source>
</evidence>
<evidence type="ECO:0000259" key="7">
    <source>
        <dbReference type="Pfam" id="PF00108"/>
    </source>
</evidence>
<dbReference type="RefSeq" id="WP_139096704.1">
    <property type="nucleotide sequence ID" value="NZ_VDFW01000008.1"/>
</dbReference>
<dbReference type="PIRSF" id="PIRSF000429">
    <property type="entry name" value="Ac-CoA_Ac_transf"/>
    <property type="match status" value="1"/>
</dbReference>
<keyword evidence="10" id="KW-1185">Reference proteome</keyword>
<evidence type="ECO:0000256" key="6">
    <source>
        <dbReference type="ARBA" id="ARBA00032316"/>
    </source>
</evidence>
<dbReference type="EMBL" id="VDFW01000008">
    <property type="protein sequence ID" value="TNC26415.1"/>
    <property type="molecule type" value="Genomic_DNA"/>
</dbReference>
<evidence type="ECO:0000256" key="1">
    <source>
        <dbReference type="ARBA" id="ARBA00012352"/>
    </source>
</evidence>
<dbReference type="PANTHER" id="PTHR42870">
    <property type="entry name" value="ACETYL-COA C-ACETYLTRANSFERASE"/>
    <property type="match status" value="1"/>
</dbReference>
<evidence type="ECO:0000259" key="8">
    <source>
        <dbReference type="Pfam" id="PF22691"/>
    </source>
</evidence>
<proteinExistence type="predicted"/>
<sequence length="421" mass="45107">MKRPDERVYVIGIGATPVGRHVDLSFTDLVQEAYTAAVTDARLADPDRIEATWFANVMMDFWGQRSMRGHAVMLPLIEEKHFPDGQRITNVEGACASGSVAFHGAWSAVKRGADLTLAVGVEKMNDAERPGSEILQWMEGVGNQLYPDAYYRPLRELAAEFGLDFALDANRSFAMDYYALLALSHMRDYGTTAEHIAAAAAKNHTNAVGNPRAQYRFPMTVEEVLADRTVVAPLTRAMCAPRGDGAAAALVCSEGYLKQQPSEVQDRALLVRGHSIAGGKLGGTWESDRSTVRCAEQTFRMAGLTPQALDLVEVHDATAFAEMHLVEDLGLCPRGQGGPFTESGATARDGQIPVNASGGLVSRGHPIGATGIIMLNEIAAQLRGEAGECQVPDARIAMAENGGGVHGLDTALCSTTILQRA</sequence>
<dbReference type="OrthoDB" id="9785768at2"/>
<protein>
    <recommendedName>
        <fullName evidence="1">propanoyl-CoA C-acyltransferase</fullName>
        <ecNumber evidence="1">2.3.1.176</ecNumber>
    </recommendedName>
    <alternativeName>
        <fullName evidence="6">Propanoyl-CoA C-acyltransferase</fullName>
    </alternativeName>
</protein>
<dbReference type="InterPro" id="IPR020613">
    <property type="entry name" value="Thiolase_CS"/>
</dbReference>
<dbReference type="SUPFAM" id="SSF53901">
    <property type="entry name" value="Thiolase-like"/>
    <property type="match status" value="2"/>
</dbReference>
<dbReference type="GO" id="GO:0008289">
    <property type="term" value="F:lipid binding"/>
    <property type="evidence" value="ECO:0007669"/>
    <property type="project" value="UniProtKB-KW"/>
</dbReference>
<evidence type="ECO:0000256" key="2">
    <source>
        <dbReference type="ARBA" id="ARBA00022448"/>
    </source>
</evidence>
<accession>A0A5C4M4S4</accession>
<evidence type="ECO:0000256" key="4">
    <source>
        <dbReference type="ARBA" id="ARBA00023055"/>
    </source>
</evidence>
<dbReference type="InterPro" id="IPR016039">
    <property type="entry name" value="Thiolase-like"/>
</dbReference>
<dbReference type="Gene3D" id="3.40.47.10">
    <property type="match status" value="1"/>
</dbReference>
<dbReference type="GO" id="GO:0006869">
    <property type="term" value="P:lipid transport"/>
    <property type="evidence" value="ECO:0007669"/>
    <property type="project" value="UniProtKB-KW"/>
</dbReference>
<dbReference type="InterPro" id="IPR055140">
    <property type="entry name" value="Thiolase_C_2"/>
</dbReference>
<gene>
    <name evidence="9" type="ORF">FG385_11705</name>
</gene>
<keyword evidence="3" id="KW-0808">Transferase</keyword>
<dbReference type="InterPro" id="IPR002155">
    <property type="entry name" value="Thiolase"/>
</dbReference>